<gene>
    <name evidence="1" type="ORF">CR513_06451</name>
</gene>
<reference evidence="1" key="1">
    <citation type="submission" date="2018-05" db="EMBL/GenBank/DDBJ databases">
        <title>Draft genome of Mucuna pruriens seed.</title>
        <authorList>
            <person name="Nnadi N.E."/>
            <person name="Vos R."/>
            <person name="Hasami M.H."/>
            <person name="Devisetty U.K."/>
            <person name="Aguiy J.C."/>
        </authorList>
    </citation>
    <scope>NUCLEOTIDE SEQUENCE [LARGE SCALE GENOMIC DNA]</scope>
    <source>
        <strain evidence="1">JCA_2017</strain>
    </source>
</reference>
<name>A0A371I2D6_MUCPR</name>
<dbReference type="Proteomes" id="UP000257109">
    <property type="component" value="Unassembled WGS sequence"/>
</dbReference>
<evidence type="ECO:0000313" key="2">
    <source>
        <dbReference type="Proteomes" id="UP000257109"/>
    </source>
</evidence>
<comment type="caution">
    <text evidence="1">The sequence shown here is derived from an EMBL/GenBank/DDBJ whole genome shotgun (WGS) entry which is preliminary data.</text>
</comment>
<accession>A0A371I2D6</accession>
<feature type="non-terminal residue" evidence="1">
    <location>
        <position position="1"/>
    </location>
</feature>
<organism evidence="1 2">
    <name type="scientific">Mucuna pruriens</name>
    <name type="common">Velvet bean</name>
    <name type="synonym">Dolichos pruriens</name>
    <dbReference type="NCBI Taxonomy" id="157652"/>
    <lineage>
        <taxon>Eukaryota</taxon>
        <taxon>Viridiplantae</taxon>
        <taxon>Streptophyta</taxon>
        <taxon>Embryophyta</taxon>
        <taxon>Tracheophyta</taxon>
        <taxon>Spermatophyta</taxon>
        <taxon>Magnoliopsida</taxon>
        <taxon>eudicotyledons</taxon>
        <taxon>Gunneridae</taxon>
        <taxon>Pentapetalae</taxon>
        <taxon>rosids</taxon>
        <taxon>fabids</taxon>
        <taxon>Fabales</taxon>
        <taxon>Fabaceae</taxon>
        <taxon>Papilionoideae</taxon>
        <taxon>50 kb inversion clade</taxon>
        <taxon>NPAAA clade</taxon>
        <taxon>indigoferoid/millettioid clade</taxon>
        <taxon>Phaseoleae</taxon>
        <taxon>Mucuna</taxon>
    </lineage>
</organism>
<sequence length="70" mass="8107">MLNHHKAEATTQCVIIYEDMIHDIGPESFQRATVYDSFYSDVEKPLYTRCTNFTRLSVVLRLLNLKAKNG</sequence>
<protein>
    <submittedName>
        <fullName evidence="1">Uncharacterized protein</fullName>
    </submittedName>
</protein>
<dbReference type="EMBL" id="QJKJ01001096">
    <property type="protein sequence ID" value="RDY09217.1"/>
    <property type="molecule type" value="Genomic_DNA"/>
</dbReference>
<dbReference type="OrthoDB" id="1422076at2759"/>
<evidence type="ECO:0000313" key="1">
    <source>
        <dbReference type="EMBL" id="RDY09217.1"/>
    </source>
</evidence>
<dbReference type="AlphaFoldDB" id="A0A371I2D6"/>
<keyword evidence="2" id="KW-1185">Reference proteome</keyword>
<proteinExistence type="predicted"/>